<sequence length="195" mass="21206">MSFDYPQQPQPRKKGGMSGIMVLLFIGFVFFFVMRGGGSGSAPTSGEGVDQGDRHVEKRVSPRTDRVLQEEDKYRRQRAEVLGSEQKDGPDATPGRKMPSGSGNRNSDWSIEEVGGDKSAATAPKKTEGKDGWSIEEVPNKKDSGTGLKLKESGGKEVELKEGNDWSIEDVDPKKKKTSEGDWSLEEVGGEKGGK</sequence>
<name>A0A5B9P8G1_9BACT</name>
<keyword evidence="4" id="KW-1185">Reference proteome</keyword>
<feature type="transmembrane region" description="Helical" evidence="2">
    <location>
        <begin position="15"/>
        <end position="34"/>
    </location>
</feature>
<reference evidence="3 4" key="1">
    <citation type="submission" date="2019-08" db="EMBL/GenBank/DDBJ databases">
        <title>Deep-cultivation of Planctomycetes and their phenomic and genomic characterization uncovers novel biology.</title>
        <authorList>
            <person name="Wiegand S."/>
            <person name="Jogler M."/>
            <person name="Boedeker C."/>
            <person name="Pinto D."/>
            <person name="Vollmers J."/>
            <person name="Rivas-Marin E."/>
            <person name="Kohn T."/>
            <person name="Peeters S.H."/>
            <person name="Heuer A."/>
            <person name="Rast P."/>
            <person name="Oberbeckmann S."/>
            <person name="Bunk B."/>
            <person name="Jeske O."/>
            <person name="Meyerdierks A."/>
            <person name="Storesund J.E."/>
            <person name="Kallscheuer N."/>
            <person name="Luecker S."/>
            <person name="Lage O.M."/>
            <person name="Pohl T."/>
            <person name="Merkel B.J."/>
            <person name="Hornburger P."/>
            <person name="Mueller R.-W."/>
            <person name="Bruemmer F."/>
            <person name="Labrenz M."/>
            <person name="Spormann A.M."/>
            <person name="Op den Camp H."/>
            <person name="Overmann J."/>
            <person name="Amann R."/>
            <person name="Jetten M.S.M."/>
            <person name="Mascher T."/>
            <person name="Medema M.H."/>
            <person name="Devos D.P."/>
            <person name="Kaster A.-K."/>
            <person name="Ovreas L."/>
            <person name="Rohde M."/>
            <person name="Galperin M.Y."/>
            <person name="Jogler C."/>
        </authorList>
    </citation>
    <scope>NUCLEOTIDE SEQUENCE [LARGE SCALE GENOMIC DNA]</scope>
    <source>
        <strain evidence="3 4">FC18</strain>
    </source>
</reference>
<evidence type="ECO:0000256" key="2">
    <source>
        <dbReference type="SAM" id="Phobius"/>
    </source>
</evidence>
<feature type="compositionally biased region" description="Basic and acidic residues" evidence="1">
    <location>
        <begin position="51"/>
        <end position="90"/>
    </location>
</feature>
<evidence type="ECO:0000256" key="1">
    <source>
        <dbReference type="SAM" id="MobiDB-lite"/>
    </source>
</evidence>
<keyword evidence="2" id="KW-1133">Transmembrane helix</keyword>
<protein>
    <submittedName>
        <fullName evidence="3">Uncharacterized protein</fullName>
    </submittedName>
</protein>
<feature type="region of interest" description="Disordered" evidence="1">
    <location>
        <begin position="39"/>
        <end position="195"/>
    </location>
</feature>
<keyword evidence="2" id="KW-0812">Transmembrane</keyword>
<dbReference type="EMBL" id="CP042912">
    <property type="protein sequence ID" value="QEG22568.1"/>
    <property type="molecule type" value="Genomic_DNA"/>
</dbReference>
<feature type="compositionally biased region" description="Basic and acidic residues" evidence="1">
    <location>
        <begin position="125"/>
        <end position="164"/>
    </location>
</feature>
<dbReference type="Proteomes" id="UP000322214">
    <property type="component" value="Chromosome"/>
</dbReference>
<accession>A0A5B9P8G1</accession>
<dbReference type="AlphaFoldDB" id="A0A5B9P8G1"/>
<dbReference type="RefSeq" id="WP_075086420.1">
    <property type="nucleotide sequence ID" value="NZ_CP042912.1"/>
</dbReference>
<organism evidence="3 4">
    <name type="scientific">Mariniblastus fucicola</name>
    <dbReference type="NCBI Taxonomy" id="980251"/>
    <lineage>
        <taxon>Bacteria</taxon>
        <taxon>Pseudomonadati</taxon>
        <taxon>Planctomycetota</taxon>
        <taxon>Planctomycetia</taxon>
        <taxon>Pirellulales</taxon>
        <taxon>Pirellulaceae</taxon>
        <taxon>Mariniblastus</taxon>
    </lineage>
</organism>
<evidence type="ECO:0000313" key="3">
    <source>
        <dbReference type="EMBL" id="QEG22568.1"/>
    </source>
</evidence>
<proteinExistence type="predicted"/>
<keyword evidence="2" id="KW-0472">Membrane</keyword>
<gene>
    <name evidence="3" type="ORF">MFFC18_24510</name>
</gene>
<evidence type="ECO:0000313" key="4">
    <source>
        <dbReference type="Proteomes" id="UP000322214"/>
    </source>
</evidence>
<dbReference type="KEGG" id="mff:MFFC18_24510"/>